<evidence type="ECO:0000313" key="5">
    <source>
        <dbReference type="Proteomes" id="UP000693970"/>
    </source>
</evidence>
<dbReference type="SMART" id="SM00165">
    <property type="entry name" value="UBA"/>
    <property type="match status" value="1"/>
</dbReference>
<dbReference type="Pfam" id="PF00627">
    <property type="entry name" value="UBA"/>
    <property type="match status" value="1"/>
</dbReference>
<evidence type="ECO:0000256" key="1">
    <source>
        <dbReference type="SAM" id="MobiDB-lite"/>
    </source>
</evidence>
<dbReference type="InterPro" id="IPR015940">
    <property type="entry name" value="UBA"/>
</dbReference>
<comment type="caution">
    <text evidence="4">The sequence shown here is derived from an EMBL/GenBank/DDBJ whole genome shotgun (WGS) entry which is preliminary data.</text>
</comment>
<keyword evidence="2" id="KW-1133">Transmembrane helix</keyword>
<gene>
    <name evidence="4" type="ORF">IV203_038265</name>
</gene>
<feature type="transmembrane region" description="Helical" evidence="2">
    <location>
        <begin position="165"/>
        <end position="183"/>
    </location>
</feature>
<protein>
    <submittedName>
        <fullName evidence="4">Ubiquitin-associated UBA domain protein</fullName>
    </submittedName>
</protein>
<reference evidence="4" key="2">
    <citation type="submission" date="2021-04" db="EMBL/GenBank/DDBJ databases">
        <authorList>
            <person name="Podell S."/>
        </authorList>
    </citation>
    <scope>NUCLEOTIDE SEQUENCE</scope>
    <source>
        <strain evidence="4">Hildebrandi</strain>
    </source>
</reference>
<feature type="domain" description="UBA" evidence="3">
    <location>
        <begin position="328"/>
        <end position="368"/>
    </location>
</feature>
<keyword evidence="2" id="KW-0812">Transmembrane</keyword>
<feature type="region of interest" description="Disordered" evidence="1">
    <location>
        <begin position="1"/>
        <end position="22"/>
    </location>
</feature>
<reference evidence="4" key="1">
    <citation type="journal article" date="2021" name="Sci. Rep.">
        <title>Diploid genomic architecture of Nitzschia inconspicua, an elite biomass production diatom.</title>
        <authorList>
            <person name="Oliver A."/>
            <person name="Podell S."/>
            <person name="Pinowska A."/>
            <person name="Traller J.C."/>
            <person name="Smith S.R."/>
            <person name="McClure R."/>
            <person name="Beliaev A."/>
            <person name="Bohutskyi P."/>
            <person name="Hill E.A."/>
            <person name="Rabines A."/>
            <person name="Zheng H."/>
            <person name="Allen L.Z."/>
            <person name="Kuo A."/>
            <person name="Grigoriev I.V."/>
            <person name="Allen A.E."/>
            <person name="Hazlebeck D."/>
            <person name="Allen E.E."/>
        </authorList>
    </citation>
    <scope>NUCLEOTIDE SEQUENCE</scope>
    <source>
        <strain evidence="4">Hildebrandi</strain>
    </source>
</reference>
<dbReference type="AlphaFoldDB" id="A0A9K3LMY4"/>
<evidence type="ECO:0000259" key="3">
    <source>
        <dbReference type="PROSITE" id="PS50030"/>
    </source>
</evidence>
<dbReference type="OrthoDB" id="272778at2759"/>
<keyword evidence="2" id="KW-0472">Membrane</keyword>
<proteinExistence type="predicted"/>
<organism evidence="4 5">
    <name type="scientific">Nitzschia inconspicua</name>
    <dbReference type="NCBI Taxonomy" id="303405"/>
    <lineage>
        <taxon>Eukaryota</taxon>
        <taxon>Sar</taxon>
        <taxon>Stramenopiles</taxon>
        <taxon>Ochrophyta</taxon>
        <taxon>Bacillariophyta</taxon>
        <taxon>Bacillariophyceae</taxon>
        <taxon>Bacillariophycidae</taxon>
        <taxon>Bacillariales</taxon>
        <taxon>Bacillariaceae</taxon>
        <taxon>Nitzschia</taxon>
    </lineage>
</organism>
<dbReference type="PROSITE" id="PS50030">
    <property type="entry name" value="UBA"/>
    <property type="match status" value="1"/>
</dbReference>
<dbReference type="Proteomes" id="UP000693970">
    <property type="component" value="Unassembled WGS sequence"/>
</dbReference>
<sequence length="368" mass="39989">MPPAAGNAASGTGNANNTWRRNNNGNANLTPVSFSSASSSQHPPFFLGAPITKSLCIIWALGSFWIIRTSTPSEREYDYINNMSNTSSVSLLVKNIIKACYFVNPSEAMVGLAFLANYMRRLERELSSRRMVVWLMTIEAVFVLSQMVAIVTLDSEVAYGFTSQVRGPYWIAGGVLYWYWMYVPRLHPRFLSLPTCGMVFSEKSFGFAWAAYVLLMGGGASLLVGVVGFLGSALFFFLLMLLSTSSTNGTGSNNNQQLLPMDVPDSIVNMLPWGALGSILLVENPPKVFAPLLVMNAGRNNNVDIGLGAGLGQRRQRHVRPQPTAPPLPPPEAIAQLTAMGFGEQQVKEALQATGNNVERAADRLLTG</sequence>
<dbReference type="EMBL" id="JAGRRH010000009">
    <property type="protein sequence ID" value="KAG7365062.1"/>
    <property type="molecule type" value="Genomic_DNA"/>
</dbReference>
<name>A0A9K3LMY4_9STRA</name>
<feature type="transmembrane region" description="Helical" evidence="2">
    <location>
        <begin position="45"/>
        <end position="67"/>
    </location>
</feature>
<feature type="transmembrane region" description="Helical" evidence="2">
    <location>
        <begin position="131"/>
        <end position="153"/>
    </location>
</feature>
<keyword evidence="5" id="KW-1185">Reference proteome</keyword>
<evidence type="ECO:0000313" key="4">
    <source>
        <dbReference type="EMBL" id="KAG7365062.1"/>
    </source>
</evidence>
<evidence type="ECO:0000256" key="2">
    <source>
        <dbReference type="SAM" id="Phobius"/>
    </source>
</evidence>
<accession>A0A9K3LMY4</accession>